<comment type="catalytic activity">
    <reaction evidence="10 11">
        <text>5,6-dimethylbenzimidazole + nicotinate beta-D-ribonucleotide = alpha-ribazole 5'-phosphate + nicotinate + H(+)</text>
        <dbReference type="Rhea" id="RHEA:11196"/>
        <dbReference type="ChEBI" id="CHEBI:15378"/>
        <dbReference type="ChEBI" id="CHEBI:15890"/>
        <dbReference type="ChEBI" id="CHEBI:32544"/>
        <dbReference type="ChEBI" id="CHEBI:57502"/>
        <dbReference type="ChEBI" id="CHEBI:57918"/>
        <dbReference type="EC" id="2.4.2.21"/>
    </reaction>
</comment>
<dbReference type="PANTHER" id="PTHR43463:SF1">
    <property type="entry name" value="NICOTINATE-NUCLEOTIDE--DIMETHYLBENZIMIDAZOLE PHOSPHORIBOSYLTRANSFERASE"/>
    <property type="match status" value="1"/>
</dbReference>
<keyword evidence="13" id="KW-1185">Reference proteome</keyword>
<evidence type="ECO:0000256" key="3">
    <source>
        <dbReference type="ARBA" id="ARBA00007110"/>
    </source>
</evidence>
<keyword evidence="6 11" id="KW-0169">Cobalamin biosynthesis</keyword>
<dbReference type="GO" id="GO:0008939">
    <property type="term" value="F:nicotinate-nucleotide-dimethylbenzimidazole phosphoribosyltransferase activity"/>
    <property type="evidence" value="ECO:0007669"/>
    <property type="project" value="UniProtKB-UniRule"/>
</dbReference>
<name>A0A1C5G4U5_MICEH</name>
<dbReference type="UniPathway" id="UPA00061">
    <property type="reaction ID" value="UER00516"/>
</dbReference>
<keyword evidence="8 11" id="KW-0808">Transferase</keyword>
<comment type="function">
    <text evidence="1 11">Catalyzes the synthesis of alpha-ribazole-5'-phosphate from nicotinate mononucleotide (NAMN) and 5,6-dimethylbenzimidazole (DMB).</text>
</comment>
<dbReference type="CDD" id="cd02439">
    <property type="entry name" value="DMB-PRT_CobT"/>
    <property type="match status" value="1"/>
</dbReference>
<dbReference type="InterPro" id="IPR036087">
    <property type="entry name" value="Nict_dMeBzImd_PRibTrfase_sf"/>
</dbReference>
<dbReference type="HAMAP" id="MF_00230">
    <property type="entry name" value="CobT"/>
    <property type="match status" value="1"/>
</dbReference>
<evidence type="ECO:0000256" key="6">
    <source>
        <dbReference type="ARBA" id="ARBA00022573"/>
    </source>
</evidence>
<dbReference type="GO" id="GO:0009236">
    <property type="term" value="P:cobalamin biosynthetic process"/>
    <property type="evidence" value="ECO:0007669"/>
    <property type="project" value="UniProtKB-UniRule"/>
</dbReference>
<dbReference type="SUPFAM" id="SSF52733">
    <property type="entry name" value="Nicotinate mononucleotide:5,6-dimethylbenzimidazole phosphoribosyltransferase (CobT)"/>
    <property type="match status" value="1"/>
</dbReference>
<dbReference type="InterPro" id="IPR023195">
    <property type="entry name" value="Nict_dMeBzImd_PRibTrfase_N"/>
</dbReference>
<dbReference type="FunFam" id="3.40.50.10210:FF:000001">
    <property type="entry name" value="Nicotinate-nucleotide--dimethylbenzimidazole phosphoribosyltransferase"/>
    <property type="match status" value="1"/>
</dbReference>
<evidence type="ECO:0000256" key="1">
    <source>
        <dbReference type="ARBA" id="ARBA00002197"/>
    </source>
</evidence>
<evidence type="ECO:0000256" key="10">
    <source>
        <dbReference type="ARBA" id="ARBA00047340"/>
    </source>
</evidence>
<sequence length="363" mass="35990">MLETTIAAIRPPDEPAMAAARELQGRLTKPAGSLGALEELSVRLAGLAGHCPPPLPEPAAVAIFAGDHGVHAQGVTPWPQEVTAQMIGNFLAGGAVVNAFARQAGASVTVVDVGVATALPVAAPGGHAGDRPARDEPRLVAANVRAGTRDLAVTAALTRDEARAAAETGIRVAGELIDAGAGILLTGDMGIGNTTPAAALIAAFAGIDPAETTGRGTGVDDPTYARKVAVVRAALRRHAPDPADPLGVLAAVGGLEHAALAGLILGAAARRTPVLLDGVIAVSAALAAAAFAPHAVAAMVAGHRSAEPGATVALRRLGLEPLIDLGLRLGEGTGALLALPVVTGAVRVLHEVATFDSAGVAEK</sequence>
<evidence type="ECO:0000256" key="8">
    <source>
        <dbReference type="ARBA" id="ARBA00022679"/>
    </source>
</evidence>
<keyword evidence="7 11" id="KW-0328">Glycosyltransferase</keyword>
<dbReference type="Pfam" id="PF02277">
    <property type="entry name" value="DBI_PRT"/>
    <property type="match status" value="1"/>
</dbReference>
<evidence type="ECO:0000256" key="9">
    <source>
        <dbReference type="ARBA" id="ARBA00030686"/>
    </source>
</evidence>
<dbReference type="Proteomes" id="UP000198251">
    <property type="component" value="Chromosome I"/>
</dbReference>
<feature type="active site" description="Proton acceptor" evidence="11">
    <location>
        <position position="331"/>
    </location>
</feature>
<dbReference type="NCBIfam" id="TIGR03160">
    <property type="entry name" value="cobT_DBIPRT"/>
    <property type="match status" value="1"/>
</dbReference>
<dbReference type="AlphaFoldDB" id="A0A1C5G4U5"/>
<evidence type="ECO:0000256" key="2">
    <source>
        <dbReference type="ARBA" id="ARBA00005049"/>
    </source>
</evidence>
<dbReference type="Gene3D" id="3.40.50.10210">
    <property type="match status" value="1"/>
</dbReference>
<dbReference type="RefSeq" id="WP_089003253.1">
    <property type="nucleotide sequence ID" value="NZ_JBFAAC010000021.1"/>
</dbReference>
<dbReference type="GeneID" id="95800708"/>
<reference evidence="12 13" key="1">
    <citation type="submission" date="2016-06" db="EMBL/GenBank/DDBJ databases">
        <authorList>
            <person name="Kjaerup R.B."/>
            <person name="Dalgaard T.S."/>
            <person name="Juul-Madsen H.R."/>
        </authorList>
    </citation>
    <scope>NUCLEOTIDE SEQUENCE [LARGE SCALE GENOMIC DNA]</scope>
    <source>
        <strain evidence="12 13">DSM 43913</strain>
    </source>
</reference>
<dbReference type="Gene3D" id="1.10.1610.10">
    <property type="match status" value="1"/>
</dbReference>
<evidence type="ECO:0000256" key="5">
    <source>
        <dbReference type="ARBA" id="ARBA00015486"/>
    </source>
</evidence>
<dbReference type="InterPro" id="IPR003200">
    <property type="entry name" value="Nict_dMeBzImd_PRibTrfase"/>
</dbReference>
<dbReference type="EMBL" id="LT607733">
    <property type="protein sequence ID" value="SCG14612.1"/>
    <property type="molecule type" value="Genomic_DNA"/>
</dbReference>
<dbReference type="PANTHER" id="PTHR43463">
    <property type="entry name" value="NICOTINATE-NUCLEOTIDE--DIMETHYLBENZIMIDAZOLE PHOSPHORIBOSYLTRANSFERASE"/>
    <property type="match status" value="1"/>
</dbReference>
<evidence type="ECO:0000256" key="4">
    <source>
        <dbReference type="ARBA" id="ARBA00011991"/>
    </source>
</evidence>
<evidence type="ECO:0000256" key="7">
    <source>
        <dbReference type="ARBA" id="ARBA00022676"/>
    </source>
</evidence>
<accession>A0A1C5G4U5</accession>
<comment type="pathway">
    <text evidence="2 11">Nucleoside biosynthesis; alpha-ribazole biosynthesis; alpha-ribazole from 5,6-dimethylbenzimidazole: step 1/2.</text>
</comment>
<gene>
    <name evidence="11" type="primary">cobT</name>
    <name evidence="12" type="ORF">GA0070610_0820</name>
</gene>
<evidence type="ECO:0000256" key="11">
    <source>
        <dbReference type="HAMAP-Rule" id="MF_00230"/>
    </source>
</evidence>
<comment type="similarity">
    <text evidence="3 11">Belongs to the CobT family.</text>
</comment>
<protein>
    <recommendedName>
        <fullName evidence="5 11">Nicotinate-nucleotide--dimethylbenzimidazole phosphoribosyltransferase</fullName>
        <shortName evidence="11">NN:DBI PRT</shortName>
        <ecNumber evidence="4 11">2.4.2.21</ecNumber>
    </recommendedName>
    <alternativeName>
        <fullName evidence="9 11">N(1)-alpha-phosphoribosyltransferase</fullName>
    </alternativeName>
</protein>
<dbReference type="EC" id="2.4.2.21" evidence="4 11"/>
<dbReference type="NCBIfam" id="NF000996">
    <property type="entry name" value="PRK00105.1"/>
    <property type="match status" value="1"/>
</dbReference>
<proteinExistence type="inferred from homology"/>
<evidence type="ECO:0000313" key="12">
    <source>
        <dbReference type="EMBL" id="SCG14612.1"/>
    </source>
</evidence>
<organism evidence="12 13">
    <name type="scientific">Micromonospora echinofusca</name>
    <dbReference type="NCBI Taxonomy" id="47858"/>
    <lineage>
        <taxon>Bacteria</taxon>
        <taxon>Bacillati</taxon>
        <taxon>Actinomycetota</taxon>
        <taxon>Actinomycetes</taxon>
        <taxon>Micromonosporales</taxon>
        <taxon>Micromonosporaceae</taxon>
        <taxon>Micromonospora</taxon>
    </lineage>
</organism>
<evidence type="ECO:0000313" key="13">
    <source>
        <dbReference type="Proteomes" id="UP000198251"/>
    </source>
</evidence>
<dbReference type="InterPro" id="IPR017846">
    <property type="entry name" value="Nict_dMeBzImd_PRibTrfase_bact"/>
</dbReference>